<name>U5CY81_AMBTC</name>
<keyword evidence="3" id="KW-1185">Reference proteome</keyword>
<dbReference type="PANTHER" id="PTHR33122">
    <property type="entry name" value="LIPID BINDING PROTEIN-RELATED"/>
    <property type="match status" value="1"/>
</dbReference>
<reference evidence="3" key="1">
    <citation type="journal article" date="2013" name="Science">
        <title>The Amborella genome and the evolution of flowering plants.</title>
        <authorList>
            <consortium name="Amborella Genome Project"/>
        </authorList>
    </citation>
    <scope>NUCLEOTIDE SEQUENCE [LARGE SCALE GENOMIC DNA]</scope>
</reference>
<dbReference type="InterPro" id="IPR039265">
    <property type="entry name" value="DIR1-like"/>
</dbReference>
<feature type="domain" description="Bifunctional inhibitor/plant lipid transfer protein/seed storage helical" evidence="1">
    <location>
        <begin position="50"/>
        <end position="126"/>
    </location>
</feature>
<evidence type="ECO:0000313" key="2">
    <source>
        <dbReference type="EMBL" id="ERN18306.1"/>
    </source>
</evidence>
<dbReference type="GO" id="GO:0009627">
    <property type="term" value="P:systemic acquired resistance"/>
    <property type="evidence" value="ECO:0007669"/>
    <property type="project" value="InterPro"/>
</dbReference>
<proteinExistence type="predicted"/>
<dbReference type="SUPFAM" id="SSF47699">
    <property type="entry name" value="Bifunctional inhibitor/lipid-transfer protein/seed storage 2S albumin"/>
    <property type="match status" value="1"/>
</dbReference>
<dbReference type="EMBL" id="KI392237">
    <property type="protein sequence ID" value="ERN18306.1"/>
    <property type="molecule type" value="Genomic_DNA"/>
</dbReference>
<accession>U5CY81</accession>
<dbReference type="InterPro" id="IPR044741">
    <property type="entry name" value="NsLTP-like"/>
</dbReference>
<dbReference type="CDD" id="cd04660">
    <property type="entry name" value="nsLTP_like"/>
    <property type="match status" value="1"/>
</dbReference>
<gene>
    <name evidence="2" type="ORF">AMTR_s00055p00181150</name>
</gene>
<dbReference type="GO" id="GO:0005504">
    <property type="term" value="F:fatty acid binding"/>
    <property type="evidence" value="ECO:0007669"/>
    <property type="project" value="InterPro"/>
</dbReference>
<dbReference type="HOGENOM" id="CLU_1770558_0_0_1"/>
<dbReference type="Pfam" id="PF14368">
    <property type="entry name" value="LTP_2"/>
    <property type="match status" value="1"/>
</dbReference>
<sequence>MQLFFPYRGANRDPHVPIKALSPHAWREREREMGRLTVIAIVVLVIVEFGNGMEICGMDSGELQQCLPAIRGPSPSAPNPGCCSTIRKADLLCLCSYRDSFLLPTFGVDPKLAMALPRECHLIPPPQCEGSMRALSLFNYVVNICLV</sequence>
<dbReference type="Gramene" id="ERN18306">
    <property type="protein sequence ID" value="ERN18306"/>
    <property type="gene ID" value="AMTR_s00055p00181150"/>
</dbReference>
<dbReference type="OMA" id="SAECCDV"/>
<dbReference type="Proteomes" id="UP000017836">
    <property type="component" value="Unassembled WGS sequence"/>
</dbReference>
<dbReference type="eggNOG" id="ENOG502S7QX">
    <property type="taxonomic scope" value="Eukaryota"/>
</dbReference>
<evidence type="ECO:0000259" key="1">
    <source>
        <dbReference type="Pfam" id="PF14368"/>
    </source>
</evidence>
<evidence type="ECO:0000313" key="3">
    <source>
        <dbReference type="Proteomes" id="UP000017836"/>
    </source>
</evidence>
<organism evidence="2 3">
    <name type="scientific">Amborella trichopoda</name>
    <dbReference type="NCBI Taxonomy" id="13333"/>
    <lineage>
        <taxon>Eukaryota</taxon>
        <taxon>Viridiplantae</taxon>
        <taxon>Streptophyta</taxon>
        <taxon>Embryophyta</taxon>
        <taxon>Tracheophyta</taxon>
        <taxon>Spermatophyta</taxon>
        <taxon>Magnoliopsida</taxon>
        <taxon>Amborellales</taxon>
        <taxon>Amborellaceae</taxon>
        <taxon>Amborella</taxon>
    </lineage>
</organism>
<dbReference type="Gene3D" id="1.10.110.10">
    <property type="entry name" value="Plant lipid-transfer and hydrophobic proteins"/>
    <property type="match status" value="1"/>
</dbReference>
<dbReference type="PANTHER" id="PTHR33122:SF60">
    <property type="entry name" value="LIPID-TRANSFER PROTEIN DIR1-RELATED"/>
    <property type="match status" value="1"/>
</dbReference>
<dbReference type="AlphaFoldDB" id="U5CY81"/>
<dbReference type="InterPro" id="IPR016140">
    <property type="entry name" value="Bifunc_inhib/LTP/seed_store"/>
</dbReference>
<dbReference type="InterPro" id="IPR036312">
    <property type="entry name" value="Bifun_inhib/LTP/seed_sf"/>
</dbReference>
<protein>
    <recommendedName>
        <fullName evidence="1">Bifunctional inhibitor/plant lipid transfer protein/seed storage helical domain-containing protein</fullName>
    </recommendedName>
</protein>